<evidence type="ECO:0000256" key="3">
    <source>
        <dbReference type="SAM" id="MobiDB-lite"/>
    </source>
</evidence>
<feature type="domain" description="N-acetyltransferase" evidence="4">
    <location>
        <begin position="66"/>
        <end position="217"/>
    </location>
</feature>
<dbReference type="CDD" id="cd04301">
    <property type="entry name" value="NAT_SF"/>
    <property type="match status" value="1"/>
</dbReference>
<feature type="region of interest" description="Disordered" evidence="3">
    <location>
        <begin position="23"/>
        <end position="57"/>
    </location>
</feature>
<dbReference type="SUPFAM" id="SSF55729">
    <property type="entry name" value="Acyl-CoA N-acyltransferases (Nat)"/>
    <property type="match status" value="2"/>
</dbReference>
<gene>
    <name evidence="5" type="ORF">SRIMR7_32685</name>
</gene>
<dbReference type="InterPro" id="IPR016181">
    <property type="entry name" value="Acyl_CoA_acyltransferase"/>
</dbReference>
<organism evidence="5 6">
    <name type="scientific">Streptomyces rimosus subsp. rimosus</name>
    <dbReference type="NCBI Taxonomy" id="132474"/>
    <lineage>
        <taxon>Bacteria</taxon>
        <taxon>Bacillati</taxon>
        <taxon>Actinomycetota</taxon>
        <taxon>Actinomycetes</taxon>
        <taxon>Kitasatosporales</taxon>
        <taxon>Streptomycetaceae</taxon>
        <taxon>Streptomyces</taxon>
    </lineage>
</organism>
<dbReference type="Gene3D" id="3.40.630.30">
    <property type="match status" value="1"/>
</dbReference>
<accession>A0ABY3Z9C3</accession>
<evidence type="ECO:0000313" key="5">
    <source>
        <dbReference type="EMBL" id="UNZ06921.1"/>
    </source>
</evidence>
<keyword evidence="6" id="KW-1185">Reference proteome</keyword>
<dbReference type="PANTHER" id="PTHR43877">
    <property type="entry name" value="AMINOALKYLPHOSPHONATE N-ACETYLTRANSFERASE-RELATED-RELATED"/>
    <property type="match status" value="1"/>
</dbReference>
<feature type="domain" description="N-acetyltransferase" evidence="4">
    <location>
        <begin position="232"/>
        <end position="372"/>
    </location>
</feature>
<name>A0ABY3Z9C3_STRRM</name>
<evidence type="ECO:0000256" key="2">
    <source>
        <dbReference type="ARBA" id="ARBA00023315"/>
    </source>
</evidence>
<dbReference type="InterPro" id="IPR050832">
    <property type="entry name" value="Bact_Acetyltransf"/>
</dbReference>
<keyword evidence="2" id="KW-0012">Acyltransferase</keyword>
<dbReference type="Proteomes" id="UP000829494">
    <property type="component" value="Chromosome"/>
</dbReference>
<evidence type="ECO:0000256" key="1">
    <source>
        <dbReference type="ARBA" id="ARBA00022679"/>
    </source>
</evidence>
<evidence type="ECO:0000259" key="4">
    <source>
        <dbReference type="PROSITE" id="PS51186"/>
    </source>
</evidence>
<dbReference type="PANTHER" id="PTHR43877:SF1">
    <property type="entry name" value="ACETYLTRANSFERASE"/>
    <property type="match status" value="1"/>
</dbReference>
<dbReference type="EMBL" id="CP094298">
    <property type="protein sequence ID" value="UNZ06921.1"/>
    <property type="molecule type" value="Genomic_DNA"/>
</dbReference>
<evidence type="ECO:0000313" key="6">
    <source>
        <dbReference type="Proteomes" id="UP000829494"/>
    </source>
</evidence>
<reference evidence="5 6" key="1">
    <citation type="submission" date="2022-03" db="EMBL/GenBank/DDBJ databases">
        <title>Complete genome of Streptomyces rimosus ssp. rimosus R7 (=ATCC 10970).</title>
        <authorList>
            <person name="Beganovic S."/>
            <person name="Ruckert C."/>
            <person name="Busche T."/>
            <person name="Kalinowski J."/>
            <person name="Wittmann C."/>
        </authorList>
    </citation>
    <scope>NUCLEOTIDE SEQUENCE [LARGE SCALE GENOMIC DNA]</scope>
    <source>
        <strain evidence="5 6">R7</strain>
    </source>
</reference>
<dbReference type="Pfam" id="PF00583">
    <property type="entry name" value="Acetyltransf_1"/>
    <property type="match status" value="1"/>
</dbReference>
<protein>
    <submittedName>
        <fullName evidence="5">Acetyltransferase</fullName>
    </submittedName>
</protein>
<sequence>MGRRGWVAPIVRQRCPPCPQVNPCRAAAPRTARQRRTDLPGRRRPGPGDIRRRHAAGGRTVPLVTITVRPFRPADARDVCELRRRVLPYEISTAQSVAWEVAEAPAGKKLRVFVAETGGRVVGVVKSSVRHDSSTPGQGVVVPLVDPGYRGRGAGSALLAVAEEHLAGLGATHLHAYPQDDPRSMSFARHRGYRPLRTARCLRLDLVRAALPPLPASLPPGTELRTAADFGADPRPLYEADAEVMLDEPDDLTVDAMTYEDWITQTWERPNIDLDLTTVVTVGGEVASFCLAGTDGWGRYGSGMTGTRRSHRGRGLARLAKTASLHRAREAGCTDAFTVNDAENGPMLAINTAFGYRPFGVEWHSVRDLADA</sequence>
<dbReference type="PROSITE" id="PS51186">
    <property type="entry name" value="GNAT"/>
    <property type="match status" value="2"/>
</dbReference>
<proteinExistence type="predicted"/>
<keyword evidence="1" id="KW-0808">Transferase</keyword>
<dbReference type="InterPro" id="IPR000182">
    <property type="entry name" value="GNAT_dom"/>
</dbReference>